<dbReference type="EnsemblMetazoa" id="MESCA009109-RA">
    <property type="protein sequence ID" value="MESCA009109-PA"/>
    <property type="gene ID" value="MESCA009109"/>
</dbReference>
<dbReference type="EMBL" id="CAQQ02380019">
    <property type="status" value="NOT_ANNOTATED_CDS"/>
    <property type="molecule type" value="Genomic_DNA"/>
</dbReference>
<reference evidence="1" key="2">
    <citation type="submission" date="2015-06" db="UniProtKB">
        <authorList>
            <consortium name="EnsemblMetazoa"/>
        </authorList>
    </citation>
    <scope>IDENTIFICATION</scope>
</reference>
<proteinExistence type="predicted"/>
<protein>
    <submittedName>
        <fullName evidence="1">Uncharacterized protein</fullName>
    </submittedName>
</protein>
<sequence length="81" mass="9727">RYWDKLKTSSIFIEIERWRLQDFKQKREKSQVTIYEEHGWALKVRDLRTSITFAFTRHPTSSLATSTYDLTIVLDDFNAQV</sequence>
<evidence type="ECO:0000313" key="2">
    <source>
        <dbReference type="Proteomes" id="UP000015102"/>
    </source>
</evidence>
<name>T1GZ18_MEGSC</name>
<keyword evidence="2" id="KW-1185">Reference proteome</keyword>
<organism evidence="1 2">
    <name type="scientific">Megaselia scalaris</name>
    <name type="common">Humpbacked fly</name>
    <name type="synonym">Phora scalaris</name>
    <dbReference type="NCBI Taxonomy" id="36166"/>
    <lineage>
        <taxon>Eukaryota</taxon>
        <taxon>Metazoa</taxon>
        <taxon>Ecdysozoa</taxon>
        <taxon>Arthropoda</taxon>
        <taxon>Hexapoda</taxon>
        <taxon>Insecta</taxon>
        <taxon>Pterygota</taxon>
        <taxon>Neoptera</taxon>
        <taxon>Endopterygota</taxon>
        <taxon>Diptera</taxon>
        <taxon>Brachycera</taxon>
        <taxon>Muscomorpha</taxon>
        <taxon>Platypezoidea</taxon>
        <taxon>Phoridae</taxon>
        <taxon>Megaseliini</taxon>
        <taxon>Megaselia</taxon>
    </lineage>
</organism>
<dbReference type="EMBL" id="CAQQ02380020">
    <property type="status" value="NOT_ANNOTATED_CDS"/>
    <property type="molecule type" value="Genomic_DNA"/>
</dbReference>
<dbReference type="HOGENOM" id="CLU_2580676_0_0_1"/>
<dbReference type="AlphaFoldDB" id="T1GZ18"/>
<evidence type="ECO:0000313" key="1">
    <source>
        <dbReference type="EnsemblMetazoa" id="MESCA009109-PA"/>
    </source>
</evidence>
<dbReference type="Proteomes" id="UP000015102">
    <property type="component" value="Unassembled WGS sequence"/>
</dbReference>
<accession>T1GZ18</accession>
<reference evidence="2" key="1">
    <citation type="submission" date="2013-02" db="EMBL/GenBank/DDBJ databases">
        <authorList>
            <person name="Hughes D."/>
        </authorList>
    </citation>
    <scope>NUCLEOTIDE SEQUENCE</scope>
    <source>
        <strain>Durham</strain>
        <strain evidence="2">NC isolate 2 -- Noor lab</strain>
    </source>
</reference>